<accession>A0AA96GB92</accession>
<dbReference type="KEGG" id="nall:PP769_12575"/>
<keyword evidence="3" id="KW-1185">Reference proteome</keyword>
<organism evidence="2 3">
    <name type="scientific">Candidatus Nitrospira allomarina</name>
    <dbReference type="NCBI Taxonomy" id="3020900"/>
    <lineage>
        <taxon>Bacteria</taxon>
        <taxon>Pseudomonadati</taxon>
        <taxon>Nitrospirota</taxon>
        <taxon>Nitrospiria</taxon>
        <taxon>Nitrospirales</taxon>
        <taxon>Nitrospiraceae</taxon>
        <taxon>Nitrospira</taxon>
    </lineage>
</organism>
<dbReference type="AlphaFoldDB" id="A0AA96GB92"/>
<name>A0AA96GB92_9BACT</name>
<evidence type="ECO:0000313" key="3">
    <source>
        <dbReference type="Proteomes" id="UP001302719"/>
    </source>
</evidence>
<dbReference type="InterPro" id="IPR019301">
    <property type="entry name" value="Flagellar_prot_FlgJ_N"/>
</dbReference>
<evidence type="ECO:0000313" key="2">
    <source>
        <dbReference type="EMBL" id="WNM56810.1"/>
    </source>
</evidence>
<protein>
    <submittedName>
        <fullName evidence="2">Rod-binding protein</fullName>
    </submittedName>
</protein>
<dbReference type="EMBL" id="CP116967">
    <property type="protein sequence ID" value="WNM56810.1"/>
    <property type="molecule type" value="Genomic_DNA"/>
</dbReference>
<feature type="domain" description="Flagellar protein FlgJ N-terminal" evidence="1">
    <location>
        <begin position="51"/>
        <end position="95"/>
    </location>
</feature>
<proteinExistence type="predicted"/>
<gene>
    <name evidence="2" type="ORF">PP769_12575</name>
</gene>
<dbReference type="RefSeq" id="WP_312640600.1">
    <property type="nucleotide sequence ID" value="NZ_CP116967.1"/>
</dbReference>
<dbReference type="Pfam" id="PF10135">
    <property type="entry name" value="Rod-binding"/>
    <property type="match status" value="1"/>
</dbReference>
<dbReference type="Proteomes" id="UP001302719">
    <property type="component" value="Chromosome"/>
</dbReference>
<sequence>MIADMIPMDMTGLSHSVTTGRIDRVEDSVRRGELLGASQEFESYFLSYLMKVMRETVPKGEFTANPMGEMYYSFYDEEIGKRAAQAGGFGLSAYVLDTVARNEDLTRSPTSGPPFLKS</sequence>
<reference evidence="2 3" key="1">
    <citation type="submission" date="2023-01" db="EMBL/GenBank/DDBJ databases">
        <title>Cultivation and genomic characterization of new, ubiquitous marine nitrite-oxidizing bacteria from the Nitrospirales.</title>
        <authorList>
            <person name="Mueller A.J."/>
            <person name="Daebeler A."/>
            <person name="Herbold C.W."/>
            <person name="Kirkegaard R.H."/>
            <person name="Daims H."/>
        </authorList>
    </citation>
    <scope>NUCLEOTIDE SEQUENCE [LARGE SCALE GENOMIC DNA]</scope>
    <source>
        <strain evidence="2 3">VA</strain>
    </source>
</reference>
<evidence type="ECO:0000259" key="1">
    <source>
        <dbReference type="Pfam" id="PF10135"/>
    </source>
</evidence>